<dbReference type="AlphaFoldDB" id="A0AAV3ZRA6"/>
<protein>
    <submittedName>
        <fullName evidence="1">Craniofacial development protein 2-like</fullName>
    </submittedName>
</protein>
<dbReference type="InterPro" id="IPR036691">
    <property type="entry name" value="Endo/exonu/phosph_ase_sf"/>
</dbReference>
<dbReference type="EMBL" id="BLXT01002711">
    <property type="protein sequence ID" value="GFN96948.1"/>
    <property type="molecule type" value="Genomic_DNA"/>
</dbReference>
<sequence length="138" mass="15769">MANYLIMPYAKNNQNPAPGSPTLVRSVGTTLLYFVEDVEVEKLYGETEKAKGYLKSQDIIIVMGDVGDERIENVVGPSGSNTGTVRERGSRLIERCQVNDFTITNTWYQNHPRRQWTWKSPGDRIGNKIDYILIQKRF</sequence>
<proteinExistence type="predicted"/>
<dbReference type="SUPFAM" id="SSF56219">
    <property type="entry name" value="DNase I-like"/>
    <property type="match status" value="1"/>
</dbReference>
<gene>
    <name evidence="1" type="ORF">PoB_002345400</name>
</gene>
<comment type="caution">
    <text evidence="1">The sequence shown here is derived from an EMBL/GenBank/DDBJ whole genome shotgun (WGS) entry which is preliminary data.</text>
</comment>
<name>A0AAV3ZRA6_9GAST</name>
<organism evidence="1 2">
    <name type="scientific">Plakobranchus ocellatus</name>
    <dbReference type="NCBI Taxonomy" id="259542"/>
    <lineage>
        <taxon>Eukaryota</taxon>
        <taxon>Metazoa</taxon>
        <taxon>Spiralia</taxon>
        <taxon>Lophotrochozoa</taxon>
        <taxon>Mollusca</taxon>
        <taxon>Gastropoda</taxon>
        <taxon>Heterobranchia</taxon>
        <taxon>Euthyneura</taxon>
        <taxon>Panpulmonata</taxon>
        <taxon>Sacoglossa</taxon>
        <taxon>Placobranchoidea</taxon>
        <taxon>Plakobranchidae</taxon>
        <taxon>Plakobranchus</taxon>
    </lineage>
</organism>
<keyword evidence="2" id="KW-1185">Reference proteome</keyword>
<evidence type="ECO:0000313" key="2">
    <source>
        <dbReference type="Proteomes" id="UP000735302"/>
    </source>
</evidence>
<dbReference type="Gene3D" id="3.60.10.10">
    <property type="entry name" value="Endonuclease/exonuclease/phosphatase"/>
    <property type="match status" value="1"/>
</dbReference>
<dbReference type="Proteomes" id="UP000735302">
    <property type="component" value="Unassembled WGS sequence"/>
</dbReference>
<reference evidence="1 2" key="1">
    <citation type="journal article" date="2021" name="Elife">
        <title>Chloroplast acquisition without the gene transfer in kleptoplastic sea slugs, Plakobranchus ocellatus.</title>
        <authorList>
            <person name="Maeda T."/>
            <person name="Takahashi S."/>
            <person name="Yoshida T."/>
            <person name="Shimamura S."/>
            <person name="Takaki Y."/>
            <person name="Nagai Y."/>
            <person name="Toyoda A."/>
            <person name="Suzuki Y."/>
            <person name="Arimoto A."/>
            <person name="Ishii H."/>
            <person name="Satoh N."/>
            <person name="Nishiyama T."/>
            <person name="Hasebe M."/>
            <person name="Maruyama T."/>
            <person name="Minagawa J."/>
            <person name="Obokata J."/>
            <person name="Shigenobu S."/>
        </authorList>
    </citation>
    <scope>NUCLEOTIDE SEQUENCE [LARGE SCALE GENOMIC DNA]</scope>
</reference>
<accession>A0AAV3ZRA6</accession>
<evidence type="ECO:0000313" key="1">
    <source>
        <dbReference type="EMBL" id="GFN96948.1"/>
    </source>
</evidence>